<evidence type="ECO:0000313" key="3">
    <source>
        <dbReference type="EMBL" id="KDQ10480.1"/>
    </source>
</evidence>
<name>A0A067M6Z4_BOTB1</name>
<evidence type="ECO:0000256" key="1">
    <source>
        <dbReference type="SAM" id="MobiDB-lite"/>
    </source>
</evidence>
<keyword evidence="2" id="KW-0812">Transmembrane</keyword>
<dbReference type="HOGENOM" id="CLU_1133429_0_0_1"/>
<feature type="transmembrane region" description="Helical" evidence="2">
    <location>
        <begin position="185"/>
        <end position="210"/>
    </location>
</feature>
<evidence type="ECO:0000256" key="2">
    <source>
        <dbReference type="SAM" id="Phobius"/>
    </source>
</evidence>
<reference evidence="4" key="1">
    <citation type="journal article" date="2014" name="Proc. Natl. Acad. Sci. U.S.A.">
        <title>Extensive sampling of basidiomycete genomes demonstrates inadequacy of the white-rot/brown-rot paradigm for wood decay fungi.</title>
        <authorList>
            <person name="Riley R."/>
            <person name="Salamov A.A."/>
            <person name="Brown D.W."/>
            <person name="Nagy L.G."/>
            <person name="Floudas D."/>
            <person name="Held B.W."/>
            <person name="Levasseur A."/>
            <person name="Lombard V."/>
            <person name="Morin E."/>
            <person name="Otillar R."/>
            <person name="Lindquist E.A."/>
            <person name="Sun H."/>
            <person name="LaButti K.M."/>
            <person name="Schmutz J."/>
            <person name="Jabbour D."/>
            <person name="Luo H."/>
            <person name="Baker S.E."/>
            <person name="Pisabarro A.G."/>
            <person name="Walton J.D."/>
            <person name="Blanchette R.A."/>
            <person name="Henrissat B."/>
            <person name="Martin F."/>
            <person name="Cullen D."/>
            <person name="Hibbett D.S."/>
            <person name="Grigoriev I.V."/>
        </authorList>
    </citation>
    <scope>NUCLEOTIDE SEQUENCE [LARGE SCALE GENOMIC DNA]</scope>
    <source>
        <strain evidence="4">FD-172 SS1</strain>
    </source>
</reference>
<dbReference type="InParanoid" id="A0A067M6Z4"/>
<sequence>MATLCAKCPSIATLLELLTLDSTPALGPFKKALETLQLSDAADLTEAHKNWKVVDSRFNRLLKLGLWGAEDEQMGAFEQVEREVYAILDEGNLVSASEPRRDSGPLDVETAALAVKSSPAKTDAAQVLELLKVELTDIHAVSAESPSTENDRSGADNHPESQSEESVKKGGSAIFKAGKMFGMGLLAVPMGAVVIAGGAVVVAASAVAGVTLGVGKGAMYVAEGITGNLLGENSEGSTSNKSESQ</sequence>
<feature type="region of interest" description="Disordered" evidence="1">
    <location>
        <begin position="142"/>
        <end position="169"/>
    </location>
</feature>
<keyword evidence="2" id="KW-0472">Membrane</keyword>
<protein>
    <submittedName>
        <fullName evidence="3">Uncharacterized protein</fullName>
    </submittedName>
</protein>
<evidence type="ECO:0000313" key="4">
    <source>
        <dbReference type="Proteomes" id="UP000027195"/>
    </source>
</evidence>
<keyword evidence="2" id="KW-1133">Transmembrane helix</keyword>
<feature type="compositionally biased region" description="Basic and acidic residues" evidence="1">
    <location>
        <begin position="149"/>
        <end position="168"/>
    </location>
</feature>
<accession>A0A067M6Z4</accession>
<gene>
    <name evidence="3" type="ORF">BOTBODRAFT_36183</name>
</gene>
<dbReference type="Proteomes" id="UP000027195">
    <property type="component" value="Unassembled WGS sequence"/>
</dbReference>
<dbReference type="AlphaFoldDB" id="A0A067M6Z4"/>
<keyword evidence="4" id="KW-1185">Reference proteome</keyword>
<dbReference type="EMBL" id="KL198067">
    <property type="protein sequence ID" value="KDQ10480.1"/>
    <property type="molecule type" value="Genomic_DNA"/>
</dbReference>
<organism evidence="3 4">
    <name type="scientific">Botryobasidium botryosum (strain FD-172 SS1)</name>
    <dbReference type="NCBI Taxonomy" id="930990"/>
    <lineage>
        <taxon>Eukaryota</taxon>
        <taxon>Fungi</taxon>
        <taxon>Dikarya</taxon>
        <taxon>Basidiomycota</taxon>
        <taxon>Agaricomycotina</taxon>
        <taxon>Agaricomycetes</taxon>
        <taxon>Cantharellales</taxon>
        <taxon>Botryobasidiaceae</taxon>
        <taxon>Botryobasidium</taxon>
    </lineage>
</organism>
<proteinExistence type="predicted"/>